<reference evidence="3" key="1">
    <citation type="journal article" date="2019" name="Int. J. Syst. Evol. Microbiol.">
        <title>The Global Catalogue of Microorganisms (GCM) 10K type strain sequencing project: providing services to taxonomists for standard genome sequencing and annotation.</title>
        <authorList>
            <consortium name="The Broad Institute Genomics Platform"/>
            <consortium name="The Broad Institute Genome Sequencing Center for Infectious Disease"/>
            <person name="Wu L."/>
            <person name="Ma J."/>
        </authorList>
    </citation>
    <scope>NUCLEOTIDE SEQUENCE [LARGE SCALE GENOMIC DNA]</scope>
    <source>
        <strain evidence="3">CCUG 59189</strain>
    </source>
</reference>
<dbReference type="Pfam" id="PF22564">
    <property type="entry name" value="HAAS"/>
    <property type="match status" value="1"/>
</dbReference>
<feature type="transmembrane region" description="Helical" evidence="1">
    <location>
        <begin position="229"/>
        <end position="250"/>
    </location>
</feature>
<evidence type="ECO:0000313" key="3">
    <source>
        <dbReference type="Proteomes" id="UP001597262"/>
    </source>
</evidence>
<dbReference type="EMBL" id="JBHTLM010000010">
    <property type="protein sequence ID" value="MFD1177594.1"/>
    <property type="molecule type" value="Genomic_DNA"/>
</dbReference>
<feature type="transmembrane region" description="Helical" evidence="1">
    <location>
        <begin position="183"/>
        <end position="200"/>
    </location>
</feature>
<name>A0ABW3RYT1_9BACL</name>
<gene>
    <name evidence="2" type="ORF">ACFQ3W_14970</name>
</gene>
<keyword evidence="1" id="KW-1133">Transmembrane helix</keyword>
<dbReference type="RefSeq" id="WP_379320039.1">
    <property type="nucleotide sequence ID" value="NZ_JBHTLM010000010.1"/>
</dbReference>
<keyword evidence="1" id="KW-0812">Transmembrane</keyword>
<evidence type="ECO:0000313" key="2">
    <source>
        <dbReference type="EMBL" id="MFD1177594.1"/>
    </source>
</evidence>
<proteinExistence type="predicted"/>
<keyword evidence="1" id="KW-0472">Membrane</keyword>
<comment type="caution">
    <text evidence="2">The sequence shown here is derived from an EMBL/GenBank/DDBJ whole genome shotgun (WGS) entry which is preliminary data.</text>
</comment>
<feature type="transmembrane region" description="Helical" evidence="1">
    <location>
        <begin position="121"/>
        <end position="143"/>
    </location>
</feature>
<feature type="transmembrane region" description="Helical" evidence="1">
    <location>
        <begin position="257"/>
        <end position="276"/>
    </location>
</feature>
<sequence length="340" mass="37747">MNLIELYIEEVVRRLPERSRDDIALELRSTIEDMLPDGYGEEEVKQALTKLGDPAVLASEYKDQPMYLIGPRYYAYYIQLLKIILPIVAAVTLISLIADQLLSYSGNPVNVTNLTALVEKAVWGMVEAGVQSVFWITLVVVILERSGSGGLASAKGSRKEWTPDDLKNVRYIPKEKVIPKKEVFYGLLWTAIFGCVYFNADRLLGIYENGGAGLKLTAPVFNQDVLLSYWPSIVLILALGVALGVYKWIVGKWNFPIAVLNAATHGVTLVLLAEMISHPQLFSPVFLRKMEDIFGLTSLSDGSLSSYSFFWVVVIAFLIGAVVDAYQGFRKAGIRKQSAK</sequence>
<protein>
    <submittedName>
        <fullName evidence="2">Uncharacterized protein</fullName>
    </submittedName>
</protein>
<dbReference type="Proteomes" id="UP001597262">
    <property type="component" value="Unassembled WGS sequence"/>
</dbReference>
<accession>A0ABW3RYT1</accession>
<organism evidence="2 3">
    <name type="scientific">Paenibacillus puldeungensis</name>
    <dbReference type="NCBI Taxonomy" id="696536"/>
    <lineage>
        <taxon>Bacteria</taxon>
        <taxon>Bacillati</taxon>
        <taxon>Bacillota</taxon>
        <taxon>Bacilli</taxon>
        <taxon>Bacillales</taxon>
        <taxon>Paenibacillaceae</taxon>
        <taxon>Paenibacillus</taxon>
    </lineage>
</organism>
<feature type="transmembrane region" description="Helical" evidence="1">
    <location>
        <begin position="74"/>
        <end position="98"/>
    </location>
</feature>
<feature type="transmembrane region" description="Helical" evidence="1">
    <location>
        <begin position="308"/>
        <end position="326"/>
    </location>
</feature>
<evidence type="ECO:0000256" key="1">
    <source>
        <dbReference type="SAM" id="Phobius"/>
    </source>
</evidence>
<keyword evidence="3" id="KW-1185">Reference proteome</keyword>